<evidence type="ECO:0000313" key="2">
    <source>
        <dbReference type="WBParaSite" id="nRc.2.0.1.t00379-RA"/>
    </source>
</evidence>
<name>A0A915HG45_ROMCU</name>
<protein>
    <submittedName>
        <fullName evidence="2">Uncharacterized protein</fullName>
    </submittedName>
</protein>
<proteinExistence type="predicted"/>
<reference evidence="2" key="1">
    <citation type="submission" date="2022-11" db="UniProtKB">
        <authorList>
            <consortium name="WormBaseParasite"/>
        </authorList>
    </citation>
    <scope>IDENTIFICATION</scope>
</reference>
<keyword evidence="1" id="KW-1185">Reference proteome</keyword>
<organism evidence="1 2">
    <name type="scientific">Romanomermis culicivorax</name>
    <name type="common">Nematode worm</name>
    <dbReference type="NCBI Taxonomy" id="13658"/>
    <lineage>
        <taxon>Eukaryota</taxon>
        <taxon>Metazoa</taxon>
        <taxon>Ecdysozoa</taxon>
        <taxon>Nematoda</taxon>
        <taxon>Enoplea</taxon>
        <taxon>Dorylaimia</taxon>
        <taxon>Mermithida</taxon>
        <taxon>Mermithoidea</taxon>
        <taxon>Mermithidae</taxon>
        <taxon>Romanomermis</taxon>
    </lineage>
</organism>
<dbReference type="Proteomes" id="UP000887565">
    <property type="component" value="Unplaced"/>
</dbReference>
<accession>A0A915HG45</accession>
<dbReference type="AlphaFoldDB" id="A0A915HG45"/>
<evidence type="ECO:0000313" key="1">
    <source>
        <dbReference type="Proteomes" id="UP000887565"/>
    </source>
</evidence>
<sequence>MRKTRQKNSRTPREFPLLSCFTVETNKSGYESALKSPAATFKISPFVVKSLLYEGSSMNFERSNLQNVKTNIIEKYK</sequence>
<dbReference type="WBParaSite" id="nRc.2.0.1.t00379-RA">
    <property type="protein sequence ID" value="nRc.2.0.1.t00379-RA"/>
    <property type="gene ID" value="nRc.2.0.1.g00379"/>
</dbReference>